<dbReference type="Pfam" id="PF00688">
    <property type="entry name" value="TGFb_propeptide"/>
    <property type="match status" value="1"/>
</dbReference>
<evidence type="ECO:0000259" key="1">
    <source>
        <dbReference type="Pfam" id="PF00688"/>
    </source>
</evidence>
<dbReference type="InterPro" id="IPR001111">
    <property type="entry name" value="TGF-b_propeptide"/>
</dbReference>
<dbReference type="AlphaFoldDB" id="A0A2B4RC18"/>
<keyword evidence="3" id="KW-1185">Reference proteome</keyword>
<name>A0A2B4RC18_STYPI</name>
<comment type="caution">
    <text evidence="2">The sequence shown here is derived from an EMBL/GenBank/DDBJ whole genome shotgun (WGS) entry which is preliminary data.</text>
</comment>
<evidence type="ECO:0000313" key="3">
    <source>
        <dbReference type="Proteomes" id="UP000225706"/>
    </source>
</evidence>
<protein>
    <recommendedName>
        <fullName evidence="1">TGF-beta propeptide domain-containing protein</fullName>
    </recommendedName>
</protein>
<feature type="non-terminal residue" evidence="2">
    <location>
        <position position="213"/>
    </location>
</feature>
<dbReference type="OrthoDB" id="5987191at2759"/>
<feature type="domain" description="TGF-beta propeptide" evidence="1">
    <location>
        <begin position="76"/>
        <end position="178"/>
    </location>
</feature>
<organism evidence="2 3">
    <name type="scientific">Stylophora pistillata</name>
    <name type="common">Smooth cauliflower coral</name>
    <dbReference type="NCBI Taxonomy" id="50429"/>
    <lineage>
        <taxon>Eukaryota</taxon>
        <taxon>Metazoa</taxon>
        <taxon>Cnidaria</taxon>
        <taxon>Anthozoa</taxon>
        <taxon>Hexacorallia</taxon>
        <taxon>Scleractinia</taxon>
        <taxon>Astrocoeniina</taxon>
        <taxon>Pocilloporidae</taxon>
        <taxon>Stylophora</taxon>
    </lineage>
</organism>
<dbReference type="Proteomes" id="UP000225706">
    <property type="component" value="Unassembled WGS sequence"/>
</dbReference>
<proteinExistence type="predicted"/>
<sequence length="213" mass="23941">MMLRGRVFETITGAAYIDARLRECHREMTCQGFNYVLTQDKSELSNRTKEAIPKDFVPNSERYYFRRVINRVDAACKLICFDLKGIDPKEHVEKAEIRIKFSHIAGKTLSDDEIAAFGLYDKKSGKLITKSALQGADSNWIVFAMVETAVVQWFQSNGAIHEVQVKVVTASANNTVPKALICNATSGDSDGVFMVIYTDGRQLQEADYAPFLR</sequence>
<reference evidence="3" key="1">
    <citation type="journal article" date="2017" name="bioRxiv">
        <title>Comparative analysis of the genomes of Stylophora pistillata and Acropora digitifera provides evidence for extensive differences between species of corals.</title>
        <authorList>
            <person name="Voolstra C.R."/>
            <person name="Li Y."/>
            <person name="Liew Y.J."/>
            <person name="Baumgarten S."/>
            <person name="Zoccola D."/>
            <person name="Flot J.-F."/>
            <person name="Tambutte S."/>
            <person name="Allemand D."/>
            <person name="Aranda M."/>
        </authorList>
    </citation>
    <scope>NUCLEOTIDE SEQUENCE [LARGE SCALE GENOMIC DNA]</scope>
</reference>
<evidence type="ECO:0000313" key="2">
    <source>
        <dbReference type="EMBL" id="PFX14696.1"/>
    </source>
</evidence>
<accession>A0A2B4RC18</accession>
<gene>
    <name evidence="2" type="ORF">AWC38_SpisGene21127</name>
</gene>
<dbReference type="EMBL" id="LSMT01000745">
    <property type="protein sequence ID" value="PFX14696.1"/>
    <property type="molecule type" value="Genomic_DNA"/>
</dbReference>